<dbReference type="EMBL" id="BRXW01000707">
    <property type="protein sequence ID" value="GMH75005.1"/>
    <property type="molecule type" value="Genomic_DNA"/>
</dbReference>
<proteinExistence type="predicted"/>
<evidence type="ECO:0000313" key="1">
    <source>
        <dbReference type="EMBL" id="GMH75005.1"/>
    </source>
</evidence>
<keyword evidence="2" id="KW-1185">Reference proteome</keyword>
<evidence type="ECO:0000313" key="2">
    <source>
        <dbReference type="Proteomes" id="UP001165122"/>
    </source>
</evidence>
<protein>
    <submittedName>
        <fullName evidence="1">Uncharacterized protein</fullName>
    </submittedName>
</protein>
<name>A0A9W7EEF4_9STRA</name>
<dbReference type="AlphaFoldDB" id="A0A9W7EEF4"/>
<reference evidence="2" key="1">
    <citation type="journal article" date="2023" name="Commun. Biol.">
        <title>Genome analysis of Parmales, the sister group of diatoms, reveals the evolutionary specialization of diatoms from phago-mixotrophs to photoautotrophs.</title>
        <authorList>
            <person name="Ban H."/>
            <person name="Sato S."/>
            <person name="Yoshikawa S."/>
            <person name="Yamada K."/>
            <person name="Nakamura Y."/>
            <person name="Ichinomiya M."/>
            <person name="Sato N."/>
            <person name="Blanc-Mathieu R."/>
            <person name="Endo H."/>
            <person name="Kuwata A."/>
            <person name="Ogata H."/>
        </authorList>
    </citation>
    <scope>NUCLEOTIDE SEQUENCE [LARGE SCALE GENOMIC DNA]</scope>
    <source>
        <strain evidence="2">NIES 3700</strain>
    </source>
</reference>
<dbReference type="Proteomes" id="UP001165122">
    <property type="component" value="Unassembled WGS sequence"/>
</dbReference>
<gene>
    <name evidence="1" type="ORF">TrLO_g8787</name>
</gene>
<organism evidence="1 2">
    <name type="scientific">Triparma laevis f. longispina</name>
    <dbReference type="NCBI Taxonomy" id="1714387"/>
    <lineage>
        <taxon>Eukaryota</taxon>
        <taxon>Sar</taxon>
        <taxon>Stramenopiles</taxon>
        <taxon>Ochrophyta</taxon>
        <taxon>Bolidophyceae</taxon>
        <taxon>Parmales</taxon>
        <taxon>Triparmaceae</taxon>
        <taxon>Triparma</taxon>
    </lineage>
</organism>
<accession>A0A9W7EEF4</accession>
<sequence length="116" mass="12861">MNQGVGAPMFSAMEVEEISVAPSDIMKRMLKLKYLRQQSPEGWVQQEQQEQQHLQHFASFPTGFPSVSEVLSLSETSTSRFTRPLSILWTTAVSATSTSASPPPVISTSFDELELL</sequence>
<comment type="caution">
    <text evidence="1">The sequence shown here is derived from an EMBL/GenBank/DDBJ whole genome shotgun (WGS) entry which is preliminary data.</text>
</comment>